<feature type="coiled-coil region" evidence="1">
    <location>
        <begin position="332"/>
        <end position="359"/>
    </location>
</feature>
<feature type="compositionally biased region" description="Low complexity" evidence="2">
    <location>
        <begin position="170"/>
        <end position="181"/>
    </location>
</feature>
<feature type="compositionally biased region" description="Low complexity" evidence="2">
    <location>
        <begin position="146"/>
        <end position="162"/>
    </location>
</feature>
<feature type="region of interest" description="Disordered" evidence="2">
    <location>
        <begin position="86"/>
        <end position="115"/>
    </location>
</feature>
<feature type="coiled-coil region" evidence="1">
    <location>
        <begin position="853"/>
        <end position="937"/>
    </location>
</feature>
<feature type="region of interest" description="Disordered" evidence="2">
    <location>
        <begin position="134"/>
        <end position="217"/>
    </location>
</feature>
<comment type="caution">
    <text evidence="3">The sequence shown here is derived from an EMBL/GenBank/DDBJ whole genome shotgun (WGS) entry which is preliminary data.</text>
</comment>
<feature type="coiled-coil region" evidence="1">
    <location>
        <begin position="670"/>
        <end position="785"/>
    </location>
</feature>
<dbReference type="PANTHER" id="PTHR47270">
    <property type="entry name" value="PROTEIN MLP1-LIKE"/>
    <property type="match status" value="1"/>
</dbReference>
<keyword evidence="4" id="KW-1185">Reference proteome</keyword>
<gene>
    <name evidence="3" type="ORF">O6P43_010213</name>
</gene>
<dbReference type="KEGG" id="qsa:O6P43_010213"/>
<feature type="coiled-coil region" evidence="1">
    <location>
        <begin position="1262"/>
        <end position="1310"/>
    </location>
</feature>
<feature type="compositionally biased region" description="Polar residues" evidence="2">
    <location>
        <begin position="196"/>
        <end position="208"/>
    </location>
</feature>
<sequence length="1315" mass="149221">MGSVRSGILGEATLNMTSYMSSSASIPLSLPLKKCNLGTVLHVKVQCLTPRTNSHEESKETTSFVQNQNAIYLDATIKADGSDSALLTSVGSSSSKESDSPLSPGEPNSRGASSAASCSCRSYESVEGSIGRETFSPRINLRDDGQSLTSSQYSISSQKSVSHCNYPGDHSSPSNHSSCNSQITGSESKNNRQESEASSFKPSGSSKNLLEAAEDTNEELRAEAKMWERNARKLMLDLDGLRAEFSDQSKILENLGNELSGAHAERDRLEKEIEELKFLLKDQVVKQTAFEDSTFRDECVPQIEKELRDELKFQKESNANLAVQLKRSQESNIELVSVLQELEDTIEKQKIEIENISALPPKVSDVEKSFQLTVEGNRNLTLQIRQMEESEKILLGKVQHLELALEDKKREIESIRSLNNKALLDTETEYKNKLPANEKEISSLKAKLSESREERQCAEIIFANGGDENLIKEIAVLKEKVEELERDCNELTDENLELLFKLKEANYNTRSRDPSYDSSPSRLSAKIFTSFVSEASTNKSQIVHFEEVLEKKVTGMIENYDDLSIQELESSKMALQVKVTELSKEVTDKTSELETLKSTLLSKEEEIGALMKYQNELEANIFDIQKENGQLEEHMEVFLKESDITSKCLNGLRNDLAVLTSSLDSHVSANKILESKSVELESENHELELHILEIEQEKVKLSECMSALEAELRYSKDERESSQLELENFKSQAVCLQEEIAKLKFETESRKEYLKHKWSEAQQECESLRNENMQLQAAAESLIEECSFLPKIKWRTEADDGRVPRALLPLGGQENALASGLDGLLDEDRKHKEKLIEVENLLNQIYIEKTVEVENLQIMVEQLSKKLSETSDEKEKTVSSAADEVSALCAEKAKLESALQEVQSKVISSENEVNKIRTEYETKLQDLRGEVAASRNSQELLLADHEKLLKLVGNYKSRDAKVKTATTDLELKITVSEYERQQLMEETKNLKVQLQQMGHLQEKIEALKDELSSTKSERERLEASLHVISEECEDLKGEKDSFVEKISTLQKAVSELEDYKRSRASFEERLLQLEEDLLAKDALCAQDAELKNEFSQIKRMNRQYQQTIQLLKKEKDESLTRAQALEEELKLMKEQKQNQMSKMNRKVLPIHEDLKLSKNQMVNTSPHRGNRRRLSLKSDKELVKDQHKIEVDSKCEVLDESVFSIGVDALSKIQLLESELAKAMEANMIYEVQLNRLLSQGQNSSQANAPIKSKAEGEVVARERFERTKSTLEAELRDIRERYFHMSLKYAEVEAQREELVMKLKVAKSEKRWFS</sequence>
<organism evidence="3 4">
    <name type="scientific">Quillaja saponaria</name>
    <name type="common">Soap bark tree</name>
    <dbReference type="NCBI Taxonomy" id="32244"/>
    <lineage>
        <taxon>Eukaryota</taxon>
        <taxon>Viridiplantae</taxon>
        <taxon>Streptophyta</taxon>
        <taxon>Embryophyta</taxon>
        <taxon>Tracheophyta</taxon>
        <taxon>Spermatophyta</taxon>
        <taxon>Magnoliopsida</taxon>
        <taxon>eudicotyledons</taxon>
        <taxon>Gunneridae</taxon>
        <taxon>Pentapetalae</taxon>
        <taxon>rosids</taxon>
        <taxon>fabids</taxon>
        <taxon>Fabales</taxon>
        <taxon>Quillajaceae</taxon>
        <taxon>Quillaja</taxon>
    </lineage>
</organism>
<dbReference type="Proteomes" id="UP001163823">
    <property type="component" value="Chromosome 4"/>
</dbReference>
<feature type="coiled-coil region" evidence="1">
    <location>
        <begin position="990"/>
        <end position="1146"/>
    </location>
</feature>
<feature type="coiled-coil region" evidence="1">
    <location>
        <begin position="565"/>
        <end position="634"/>
    </location>
</feature>
<accession>A0AAD7PZZ6</accession>
<feature type="coiled-coil region" evidence="1">
    <location>
        <begin position="398"/>
        <end position="501"/>
    </location>
</feature>
<evidence type="ECO:0000256" key="1">
    <source>
        <dbReference type="SAM" id="Coils"/>
    </source>
</evidence>
<dbReference type="PANTHER" id="PTHR47270:SF3">
    <property type="entry name" value="HYPOTETICAL PROTEIN"/>
    <property type="match status" value="1"/>
</dbReference>
<evidence type="ECO:0000256" key="2">
    <source>
        <dbReference type="SAM" id="MobiDB-lite"/>
    </source>
</evidence>
<keyword evidence="1" id="KW-0175">Coiled coil</keyword>
<proteinExistence type="predicted"/>
<evidence type="ECO:0000313" key="4">
    <source>
        <dbReference type="Proteomes" id="UP001163823"/>
    </source>
</evidence>
<evidence type="ECO:0000313" key="3">
    <source>
        <dbReference type="EMBL" id="KAJ7972305.1"/>
    </source>
</evidence>
<reference evidence="3" key="1">
    <citation type="journal article" date="2023" name="Science">
        <title>Elucidation of the pathway for biosynthesis of saponin adjuvants from the soapbark tree.</title>
        <authorList>
            <person name="Reed J."/>
            <person name="Orme A."/>
            <person name="El-Demerdash A."/>
            <person name="Owen C."/>
            <person name="Martin L.B.B."/>
            <person name="Misra R.C."/>
            <person name="Kikuchi S."/>
            <person name="Rejzek M."/>
            <person name="Martin A.C."/>
            <person name="Harkess A."/>
            <person name="Leebens-Mack J."/>
            <person name="Louveau T."/>
            <person name="Stephenson M.J."/>
            <person name="Osbourn A."/>
        </authorList>
    </citation>
    <scope>NUCLEOTIDE SEQUENCE</scope>
    <source>
        <strain evidence="3">S10</strain>
    </source>
</reference>
<dbReference type="EMBL" id="JARAOO010000004">
    <property type="protein sequence ID" value="KAJ7972305.1"/>
    <property type="molecule type" value="Genomic_DNA"/>
</dbReference>
<name>A0AAD7PZZ6_QUISA</name>
<protein>
    <submittedName>
        <fullName evidence="3">Myosin heavy chain-like protein</fullName>
    </submittedName>
</protein>